<feature type="coiled-coil region" evidence="1">
    <location>
        <begin position="701"/>
        <end position="735"/>
    </location>
</feature>
<feature type="region of interest" description="Disordered" evidence="2">
    <location>
        <begin position="2226"/>
        <end position="2258"/>
    </location>
</feature>
<feature type="region of interest" description="Disordered" evidence="2">
    <location>
        <begin position="321"/>
        <end position="340"/>
    </location>
</feature>
<evidence type="ECO:0000313" key="4">
    <source>
        <dbReference type="EMBL" id="CEM48888.1"/>
    </source>
</evidence>
<keyword evidence="1" id="KW-0175">Coiled coil</keyword>
<feature type="region of interest" description="Disordered" evidence="2">
    <location>
        <begin position="81"/>
        <end position="167"/>
    </location>
</feature>
<proteinExistence type="predicted"/>
<evidence type="ECO:0008006" key="5">
    <source>
        <dbReference type="Google" id="ProtNLM"/>
    </source>
</evidence>
<evidence type="ECO:0000256" key="1">
    <source>
        <dbReference type="SAM" id="Coils"/>
    </source>
</evidence>
<feature type="compositionally biased region" description="Basic and acidic residues" evidence="2">
    <location>
        <begin position="89"/>
        <end position="99"/>
    </location>
</feature>
<feature type="compositionally biased region" description="Low complexity" evidence="2">
    <location>
        <begin position="2409"/>
        <end position="2433"/>
    </location>
</feature>
<feature type="compositionally biased region" description="Pro residues" evidence="2">
    <location>
        <begin position="2399"/>
        <end position="2408"/>
    </location>
</feature>
<feature type="region of interest" description="Disordered" evidence="2">
    <location>
        <begin position="1758"/>
        <end position="1791"/>
    </location>
</feature>
<name>A0A0G4HWP3_9ALVE</name>
<feature type="region of interest" description="Disordered" evidence="2">
    <location>
        <begin position="2370"/>
        <end position="2567"/>
    </location>
</feature>
<feature type="chain" id="PRO_5005191928" description="VWFA domain-containing protein" evidence="3">
    <location>
        <begin position="20"/>
        <end position="2567"/>
    </location>
</feature>
<gene>
    <name evidence="4" type="ORF">Cvel_9080</name>
</gene>
<feature type="compositionally biased region" description="Basic residues" evidence="2">
    <location>
        <begin position="2525"/>
        <end position="2543"/>
    </location>
</feature>
<accession>A0A0G4HWP3</accession>
<feature type="compositionally biased region" description="Basic and acidic residues" evidence="2">
    <location>
        <begin position="321"/>
        <end position="330"/>
    </location>
</feature>
<feature type="region of interest" description="Disordered" evidence="2">
    <location>
        <begin position="2087"/>
        <end position="2120"/>
    </location>
</feature>
<feature type="region of interest" description="Disordered" evidence="2">
    <location>
        <begin position="928"/>
        <end position="949"/>
    </location>
</feature>
<feature type="compositionally biased region" description="Pro residues" evidence="2">
    <location>
        <begin position="2465"/>
        <end position="2475"/>
    </location>
</feature>
<feature type="region of interest" description="Disordered" evidence="2">
    <location>
        <begin position="476"/>
        <end position="498"/>
    </location>
</feature>
<sequence length="2567" mass="282121">MHLLVAVLLVAAGRRFCEAFSFCLLPSFIRGNGRFNLSKRNLGSHRRPVVGVGGPSSRLPQSVCFSSSDVESKFPVSSFLDLSEEKEETDPRTARKTESSEESTGQWGETEKSGENEREADDSPAVSVTVSPPHNFSPVPSDKRARKGRWAKQQQKEEEEEGGGISVGRWRELTETVTSWAHWLLCVSGSESQDAKTKRKEEERHLMGMLAENVPFLEGLAELSEELSRLQTEGGGAVSLPAVAGRREFVYVLIRLVSGLSVISDLLFQQALERPRGESGEEEVENEPETSLQGKVIGALEGAVIRLCSLIEETPFESLERSDETERHIATDSSAEVPSRSELPFPSWQWRKPALAAAGCGTLSLLAWRRLPSSSFYLKENEFDGFRLPSAFSLPSYSSLLFCNLSEFLHFLQNPHRHEGGEGEGEGTDSLPDEVSLFLLAGGGREERTVAEGKGGGISLSDVQMGGLREAFNLLETHGEGERKGRKQGAEEASSLPMSLPPSLRCWLRDCLALRTAKTAASPGERRRSPLALELWESDALEDLYWSLSRHEHEGRRGGVSSSAKALFQEARRIFSLSSALSAGSAMSFVTEGRELEEWLDSVQWGEEGNEEDIETASCAPVSQELTHAGAVLSRSLLEAFLKREDGLDREREGEQQCGDREREVDDGDELRVLGLMLAVGGFLRQERVTLQASPFMRRILSQLETHVEKLGAVVEQQEKERDEREAEKAQGNIEGFMKWWGTRGWKRSKKIQFTVLSCLLKDARPRLHRALWDLLATLRVLRFGSSLWNSLRDLCSSVPTVVGNTRPIDAVYILSHLTERHEDNSVRQQLYVTDLTKKVARGRRPKRSQSDEESELELPSMDDVVTGSRILSIAHNLPQTPVLPVDEPPAKSFWKSALRITNRWVSGWAGQVVETWRANSKRVMQEKIQEREEEEGVSSSDEVQAVGDLSVDSPPVEDLEAAMEVCSALQKYLGEGQTEDHLWLPKRCLYILRNVSVELAKEIQAAGTAAEGEENSDRLVRAGQMGVRCLRLIRELPLTGDPEGEQKEKAKRERSVFRLLNSLRVFVVPVIDDRPTLVDLLKSAWQLSPNNSGELFSDLLSVLGSEGVLLRPEAAVEMELGGVGEVEFDYRPRKGKVPFSCLLDFADVLGSLFESGTLEANQFDEFRQETKEGVWVVLGRPNVNKERGGSTGKLERVSAEPEALLGIVRAATLGSLSRWPNWRWIFETEKNEEAYRSAVLDGQSMRMVMNTVTISKATGSFDSPGLLEAFAQLDGVAKPSADSMRWMRGSEALDVMSVLTQHVKEAGSLREERRRVRRWARLYMCLVASLSYRKNPFAVFTEDLSFSRLKQKDGPGGASVGVNWLPHSLAAMIESGIVFGDWNTLGTEVVERAEFVTHVADAFVSHAETQIKWGETESEIDSEALEVLISQLASMASRIGGQKFFLGNETIRKGWQSPRFVEEMQKRVLLVERQMNLIDRLCGLIEEGGTGHLRGERIVTLVSALGTMPLALSASLSPFASKKAKATHAEALLTALRRLISLIPRVSHQLRSFGSRLSDSSLVGLSEAMFSIDDQVGFLIRKFTGLGGSNEEDEKEVLAGTEEEEQGADFVKELAGEWRELRGHWQEVIRSLGIEMSKLKRQKAMKTTDLVTLVESMSRLRFLPDTDPAALLLYPSVLSHIVARWTGTARQIVPVHRWRNRAAAEGGHNSVEEPEPSFGLLLSVLSCLVRLLSSKGNAMDLAIRSLLVPSVPRAQTQTLPQNRIENGDSGRETSEEEDDEDRAREADRKAAAELDAVPNAVLSHLFDQAAVRRSALQLSSDGQSDEWTEAVTGPGSDLADALASGTHAVAFAETRLARALGGGGLWVVEGGAVEGTRGESEILRRALESASLSGMSSDGLEGAVGKLLSLLSSRAERVTAQGQGEEHERGRSKVEIEEGSDLVPSVEELVESISLVAMIALFVVTAVRHWRHQYGEEDRERAAEIPPLPHKALISQLVESLPDFLQSHLEALESAVDRGNRVGLLPAREQLVLLWSGASLGLFAREVLAQEAPEVEEEEGIPFFSLPAGPIHSGPQLECLLWEGREEEGDGKGSPCKETGKTSKENEGEHVSGSSATSSSFWHVQERMKALACRGHVRRASAGGTKNNFSAVPLSWKNFSLLDKADFIFCVGVLESLRVRPEGSSLGLRSALIDVFDSPGGEGEGEGGKTGPEGWTKFFLQEEDKGEGGGALSQRVRRRGRKREAGDGDGGEEEEIPQAMASYQTRVFALVRLLWAVSERGAAPSFLLEDACAALRGASSLPSQCEVLLRDVETKMPGGRHLPPLMANFVPGASSLLRAREANRRGGKIRKPTVRGDRGRMAESAKDIFLSHRHDGTVSSSQEVEEQKEERDESFRPQPLPPLPAPPRRQSLPVGEEVSPSSSSSSSSGSPSRLINGHIVSPQGGARGSTAKPSRHQPIEALTSPPPLRPPPPSSFLHNVPRKQPASDSSEKDRSPPADTLRPASKSLPPELPPPPVSMDRTGNPKRRKKKGKSRSLAKKKLPPLPAFRPSSRRHIGEESGPISLT</sequence>
<keyword evidence="3" id="KW-0732">Signal</keyword>
<feature type="compositionally biased region" description="Acidic residues" evidence="2">
    <location>
        <begin position="2248"/>
        <end position="2257"/>
    </location>
</feature>
<protein>
    <recommendedName>
        <fullName evidence="5">VWFA domain-containing protein</fullName>
    </recommendedName>
</protein>
<feature type="compositionally biased region" description="Basic and acidic residues" evidence="2">
    <location>
        <begin position="2099"/>
        <end position="2111"/>
    </location>
</feature>
<organism evidence="4">
    <name type="scientific">Chromera velia CCMP2878</name>
    <dbReference type="NCBI Taxonomy" id="1169474"/>
    <lineage>
        <taxon>Eukaryota</taxon>
        <taxon>Sar</taxon>
        <taxon>Alveolata</taxon>
        <taxon>Colpodellida</taxon>
        <taxon>Chromeraceae</taxon>
        <taxon>Chromera</taxon>
    </lineage>
</organism>
<feature type="compositionally biased region" description="Basic and acidic residues" evidence="2">
    <location>
        <begin position="1782"/>
        <end position="1791"/>
    </location>
</feature>
<dbReference type="VEuPathDB" id="CryptoDB:Cvel_9080"/>
<feature type="signal peptide" evidence="3">
    <location>
        <begin position="1"/>
        <end position="19"/>
    </location>
</feature>
<reference evidence="4" key="1">
    <citation type="submission" date="2014-11" db="EMBL/GenBank/DDBJ databases">
        <authorList>
            <person name="Otto D Thomas"/>
            <person name="Naeem Raeece"/>
        </authorList>
    </citation>
    <scope>NUCLEOTIDE SEQUENCE</scope>
</reference>
<evidence type="ECO:0000256" key="2">
    <source>
        <dbReference type="SAM" id="MobiDB-lite"/>
    </source>
</evidence>
<dbReference type="EMBL" id="CDMZ01004178">
    <property type="protein sequence ID" value="CEM48888.1"/>
    <property type="molecule type" value="Genomic_DNA"/>
</dbReference>
<evidence type="ECO:0000256" key="3">
    <source>
        <dbReference type="SAM" id="SignalP"/>
    </source>
</evidence>